<dbReference type="InterPro" id="IPR033336">
    <property type="entry name" value="SAXO1/2"/>
</dbReference>
<dbReference type="OrthoDB" id="365640at2759"/>
<comment type="caution">
    <text evidence="3">The sequence shown here is derived from an EMBL/GenBank/DDBJ whole genome shotgun (WGS) entry which is preliminary data.</text>
</comment>
<evidence type="ECO:0000313" key="4">
    <source>
        <dbReference type="Proteomes" id="UP000749559"/>
    </source>
</evidence>
<dbReference type="PANTHER" id="PTHR31516">
    <property type="entry name" value="STABILIZER OF AXONEMAL MICROTUBULES 2"/>
    <property type="match status" value="1"/>
</dbReference>
<evidence type="ECO:0000256" key="2">
    <source>
        <dbReference type="SAM" id="MobiDB-lite"/>
    </source>
</evidence>
<evidence type="ECO:0000313" key="3">
    <source>
        <dbReference type="EMBL" id="CAH1785214.1"/>
    </source>
</evidence>
<comment type="similarity">
    <text evidence="1">Belongs to the FAM154 family.</text>
</comment>
<name>A0A8J1T484_OWEFU</name>
<feature type="region of interest" description="Disordered" evidence="2">
    <location>
        <begin position="462"/>
        <end position="486"/>
    </location>
</feature>
<dbReference type="Pfam" id="PF05217">
    <property type="entry name" value="SAXO1-2"/>
    <property type="match status" value="1"/>
</dbReference>
<evidence type="ECO:0000256" key="1">
    <source>
        <dbReference type="ARBA" id="ARBA00008738"/>
    </source>
</evidence>
<proteinExistence type="inferred from homology"/>
<keyword evidence="4" id="KW-1185">Reference proteome</keyword>
<feature type="compositionally biased region" description="Basic and acidic residues" evidence="2">
    <location>
        <begin position="469"/>
        <end position="484"/>
    </location>
</feature>
<organism evidence="3 4">
    <name type="scientific">Owenia fusiformis</name>
    <name type="common">Polychaete worm</name>
    <dbReference type="NCBI Taxonomy" id="6347"/>
    <lineage>
        <taxon>Eukaryota</taxon>
        <taxon>Metazoa</taxon>
        <taxon>Spiralia</taxon>
        <taxon>Lophotrochozoa</taxon>
        <taxon>Annelida</taxon>
        <taxon>Polychaeta</taxon>
        <taxon>Sedentaria</taxon>
        <taxon>Canalipalpata</taxon>
        <taxon>Sabellida</taxon>
        <taxon>Oweniida</taxon>
        <taxon>Oweniidae</taxon>
        <taxon>Owenia</taxon>
    </lineage>
</organism>
<dbReference type="EMBL" id="CAIIXF020000005">
    <property type="protein sequence ID" value="CAH1785214.1"/>
    <property type="molecule type" value="Genomic_DNA"/>
</dbReference>
<dbReference type="AlphaFoldDB" id="A0A8J1T484"/>
<dbReference type="GO" id="GO:0005856">
    <property type="term" value="C:cytoskeleton"/>
    <property type="evidence" value="ECO:0007669"/>
    <property type="project" value="TreeGrafter"/>
</dbReference>
<sequence length="509" mass="59239">MAASKMKNKCICQICTCGRHRCPHNRGSLKSIPDTSGDCKLASEYQEKFEGMDYQKPREAIRPTKKEPSSPVPMDMTTMYTETFVTHEIMPRKIRSKEQFVPSTTPMNKRTTYKMDYTAKEGKRTKSYAPEYQYVERRTKFNSSTIHNTAFKGFNEEDMKICRPRTIRHKENLTAPEEKFKCASTVQDDYKEHTNLERTKPIIPKQEGFQDHNEKFDDRTMYKDTYGTEKPLSEPPKRIKKKESTLKPATFFSETTVMADYKPHVNPKRAKCYKPKVKPISTKVPFDDRTTCSMAYKEWEVKKHVKPIWANKKAYDRPNIIFTKLSSYQEDFQTPKDFEKALCKPIKNELEMDHSKKKAPFCMTTHYQDMFTELDGKRPDSFKVVNIYKPPKEKFQVESHQQSQYKGAYIEPAIICRPPSQSEKVSRGKMIFDTTYRKCYTGENSVSCPVYGLPLEETNQLGSPVLKTNTKDSRQGDKNPDGKSDFIFTMTRHGHKFFSDVKSPQKNAI</sequence>
<dbReference type="Proteomes" id="UP000749559">
    <property type="component" value="Unassembled WGS sequence"/>
</dbReference>
<protein>
    <submittedName>
        <fullName evidence="3">Uncharacterized protein</fullName>
    </submittedName>
</protein>
<accession>A0A8J1T484</accession>
<reference evidence="3" key="1">
    <citation type="submission" date="2022-03" db="EMBL/GenBank/DDBJ databases">
        <authorList>
            <person name="Martin C."/>
        </authorList>
    </citation>
    <scope>NUCLEOTIDE SEQUENCE</scope>
</reference>
<dbReference type="PANTHER" id="PTHR31516:SF17">
    <property type="entry name" value="STABILIZER OF AXONEMAL MICROTUBULES 2"/>
    <property type="match status" value="1"/>
</dbReference>
<dbReference type="GO" id="GO:0008017">
    <property type="term" value="F:microtubule binding"/>
    <property type="evidence" value="ECO:0007669"/>
    <property type="project" value="InterPro"/>
</dbReference>
<gene>
    <name evidence="3" type="ORF">OFUS_LOCUS11310</name>
</gene>